<dbReference type="Proteomes" id="UP000515159">
    <property type="component" value="Chromosome 5"/>
</dbReference>
<comment type="cofactor">
    <cofactor evidence="1">
        <name>heme b</name>
        <dbReference type="ChEBI" id="CHEBI:60344"/>
    </cofactor>
</comment>
<dbReference type="RefSeq" id="XP_033800722.1">
    <property type="nucleotide sequence ID" value="XM_033944831.1"/>
</dbReference>
<keyword evidence="4" id="KW-0813">Transport</keyword>
<keyword evidence="12" id="KW-0560">Oxidoreductase</keyword>
<keyword evidence="11 22" id="KW-1133">Transmembrane helix</keyword>
<evidence type="ECO:0000256" key="14">
    <source>
        <dbReference type="ARBA" id="ARBA00023136"/>
    </source>
</evidence>
<dbReference type="GO" id="GO:0016324">
    <property type="term" value="C:apical plasma membrane"/>
    <property type="evidence" value="ECO:0007669"/>
    <property type="project" value="UniProtKB-SubCell"/>
</dbReference>
<reference evidence="25 26" key="1">
    <citation type="submission" date="2025-04" db="UniProtKB">
        <authorList>
            <consortium name="RefSeq"/>
        </authorList>
    </citation>
    <scope>IDENTIFICATION</scope>
</reference>
<dbReference type="Gene3D" id="1.20.120.1770">
    <property type="match status" value="1"/>
</dbReference>
<feature type="transmembrane region" description="Helical" evidence="22">
    <location>
        <begin position="203"/>
        <end position="223"/>
    </location>
</feature>
<dbReference type="PANTHER" id="PTHR10106">
    <property type="entry name" value="CYTOCHROME B561-RELATED"/>
    <property type="match status" value="1"/>
</dbReference>
<feature type="domain" description="Cytochrome b561" evidence="23">
    <location>
        <begin position="16"/>
        <end position="224"/>
    </location>
</feature>
<evidence type="ECO:0000256" key="8">
    <source>
        <dbReference type="ARBA" id="ARBA00022723"/>
    </source>
</evidence>
<evidence type="ECO:0000256" key="12">
    <source>
        <dbReference type="ARBA" id="ARBA00023002"/>
    </source>
</evidence>
<feature type="region of interest" description="Disordered" evidence="21">
    <location>
        <begin position="232"/>
        <end position="266"/>
    </location>
</feature>
<dbReference type="RefSeq" id="XP_033800723.1">
    <property type="nucleotide sequence ID" value="XM_033944832.1"/>
</dbReference>
<evidence type="ECO:0000256" key="17">
    <source>
        <dbReference type="ARBA" id="ARBA00031718"/>
    </source>
</evidence>
<dbReference type="EC" id="7.2.1.3" evidence="15"/>
<evidence type="ECO:0000256" key="15">
    <source>
        <dbReference type="ARBA" id="ARBA00024225"/>
    </source>
</evidence>
<evidence type="ECO:0000256" key="7">
    <source>
        <dbReference type="ARBA" id="ARBA00022692"/>
    </source>
</evidence>
<dbReference type="SMART" id="SM00665">
    <property type="entry name" value="B561"/>
    <property type="match status" value="1"/>
</dbReference>
<evidence type="ECO:0000256" key="4">
    <source>
        <dbReference type="ARBA" id="ARBA00022448"/>
    </source>
</evidence>
<proteinExistence type="predicted"/>
<feature type="transmembrane region" description="Helical" evidence="22">
    <location>
        <begin position="85"/>
        <end position="106"/>
    </location>
</feature>
<name>A0A6P8RDN5_GEOSA</name>
<organism evidence="24 26">
    <name type="scientific">Geotrypetes seraphini</name>
    <name type="common">Gaboon caecilian</name>
    <name type="synonym">Caecilia seraphini</name>
    <dbReference type="NCBI Taxonomy" id="260995"/>
    <lineage>
        <taxon>Eukaryota</taxon>
        <taxon>Metazoa</taxon>
        <taxon>Chordata</taxon>
        <taxon>Craniata</taxon>
        <taxon>Vertebrata</taxon>
        <taxon>Euteleostomi</taxon>
        <taxon>Amphibia</taxon>
        <taxon>Gymnophiona</taxon>
        <taxon>Geotrypetes</taxon>
    </lineage>
</organism>
<evidence type="ECO:0000256" key="1">
    <source>
        <dbReference type="ARBA" id="ARBA00001970"/>
    </source>
</evidence>
<protein>
    <recommendedName>
        <fullName evidence="16">Plasma membrane ascorbate-dependent reductase CYBRD1</fullName>
        <ecNumber evidence="15">7.2.1.3</ecNumber>
    </recommendedName>
    <alternativeName>
        <fullName evidence="17">Cytochrome b reductase 1</fullName>
    </alternativeName>
</protein>
<keyword evidence="9" id="KW-1278">Translocase</keyword>
<dbReference type="Pfam" id="PF03188">
    <property type="entry name" value="Cytochrom_B561"/>
    <property type="match status" value="1"/>
</dbReference>
<keyword evidence="7 22" id="KW-0812">Transmembrane</keyword>
<feature type="transmembrane region" description="Helical" evidence="22">
    <location>
        <begin position="157"/>
        <end position="179"/>
    </location>
</feature>
<dbReference type="GO" id="GO:0005765">
    <property type="term" value="C:lysosomal membrane"/>
    <property type="evidence" value="ECO:0007669"/>
    <property type="project" value="TreeGrafter"/>
</dbReference>
<evidence type="ECO:0000256" key="16">
    <source>
        <dbReference type="ARBA" id="ARBA00024244"/>
    </source>
</evidence>
<evidence type="ECO:0000256" key="10">
    <source>
        <dbReference type="ARBA" id="ARBA00022982"/>
    </source>
</evidence>
<evidence type="ECO:0000256" key="6">
    <source>
        <dbReference type="ARBA" id="ARBA00022617"/>
    </source>
</evidence>
<comment type="catalytic activity">
    <reaction evidence="19">
        <text>Fe(3+)(out) + L-ascorbate(in) = monodehydro-L-ascorbate radical(in) + Fe(2+)(out) + H(+)</text>
        <dbReference type="Rhea" id="RHEA:30403"/>
        <dbReference type="ChEBI" id="CHEBI:15378"/>
        <dbReference type="ChEBI" id="CHEBI:29033"/>
        <dbReference type="ChEBI" id="CHEBI:29034"/>
        <dbReference type="ChEBI" id="CHEBI:38290"/>
        <dbReference type="ChEBI" id="CHEBI:59513"/>
        <dbReference type="EC" id="7.2.1.3"/>
    </reaction>
    <physiologicalReaction direction="left-to-right" evidence="19">
        <dbReference type="Rhea" id="RHEA:30404"/>
    </physiologicalReaction>
</comment>
<evidence type="ECO:0000256" key="21">
    <source>
        <dbReference type="SAM" id="MobiDB-lite"/>
    </source>
</evidence>
<keyword evidence="10" id="KW-0249">Electron transport</keyword>
<feature type="transmembrane region" description="Helical" evidence="22">
    <location>
        <begin position="7"/>
        <end position="33"/>
    </location>
</feature>
<evidence type="ECO:0000259" key="23">
    <source>
        <dbReference type="PROSITE" id="PS50939"/>
    </source>
</evidence>
<evidence type="ECO:0000256" key="19">
    <source>
        <dbReference type="ARBA" id="ARBA00048457"/>
    </source>
</evidence>
<dbReference type="InterPro" id="IPR043205">
    <property type="entry name" value="CYB561/CYBRD1-like"/>
</dbReference>
<evidence type="ECO:0000256" key="2">
    <source>
        <dbReference type="ARBA" id="ARBA00004424"/>
    </source>
</evidence>
<evidence type="ECO:0000256" key="5">
    <source>
        <dbReference type="ARBA" id="ARBA00022475"/>
    </source>
</evidence>
<dbReference type="GeneID" id="117360673"/>
<dbReference type="PANTHER" id="PTHR10106:SF12">
    <property type="entry name" value="PLASMA MEMBRANE ASCORBATE-DEPENDENT REDUCTASE CYBRD1"/>
    <property type="match status" value="1"/>
</dbReference>
<evidence type="ECO:0000313" key="26">
    <source>
        <dbReference type="RefSeq" id="XP_033800723.1"/>
    </source>
</evidence>
<accession>A0A6P8RDN5</accession>
<evidence type="ECO:0000313" key="25">
    <source>
        <dbReference type="RefSeq" id="XP_033800722.1"/>
    </source>
</evidence>
<evidence type="ECO:0000256" key="9">
    <source>
        <dbReference type="ARBA" id="ARBA00022967"/>
    </source>
</evidence>
<keyword evidence="14 22" id="KW-0472">Membrane</keyword>
<keyword evidence="24" id="KW-1185">Reference proteome</keyword>
<feature type="transmembrane region" description="Helical" evidence="22">
    <location>
        <begin position="126"/>
        <end position="145"/>
    </location>
</feature>
<keyword evidence="8" id="KW-0479">Metal-binding</keyword>
<comment type="catalytic activity">
    <reaction evidence="20">
        <text>Cu(2+)(out) + L-ascorbate(in) = Cu(+)(out) + monodehydro-L-ascorbate radical(in) + H(+)</text>
        <dbReference type="Rhea" id="RHEA:66656"/>
        <dbReference type="ChEBI" id="CHEBI:15378"/>
        <dbReference type="ChEBI" id="CHEBI:29036"/>
        <dbReference type="ChEBI" id="CHEBI:38290"/>
        <dbReference type="ChEBI" id="CHEBI:49552"/>
        <dbReference type="ChEBI" id="CHEBI:59513"/>
    </reaction>
    <physiologicalReaction direction="left-to-right" evidence="20">
        <dbReference type="Rhea" id="RHEA:66657"/>
    </physiologicalReaction>
</comment>
<evidence type="ECO:0000256" key="18">
    <source>
        <dbReference type="ARBA" id="ARBA00047447"/>
    </source>
</evidence>
<evidence type="ECO:0000256" key="13">
    <source>
        <dbReference type="ARBA" id="ARBA00023004"/>
    </source>
</evidence>
<dbReference type="InterPro" id="IPR006593">
    <property type="entry name" value="Cyt_b561/ferric_Rdtase_TM"/>
</dbReference>
<sequence>MRSMRDYGCFVFCLLAALLAGFLSFLFVLVWVLHWREGLGWDGASAEFNWHPLLIVTGFVVLQGSAIVVYRLPWTWRCSKFLMKCIHAGLHLTVLILAIVSLVAVFDFHNTQNIPNMYSMHSWTGLTAVVLYGVQVLIGLLVYLFPFAPVTLRATLLPFHVFSGLLIFGAGIATALMGITEKLIFALSRSYNQSYSQSPPEALFVNFLGAFILIFGAFVFWMVTQPQWKRPQEQVPKTLPPNGGRASGAEERGEMSADPENSEIEYNREAARKRYVILDEAGQRSTMSL</sequence>
<dbReference type="PROSITE" id="PS50939">
    <property type="entry name" value="CYTOCHROME_B561"/>
    <property type="match status" value="1"/>
</dbReference>
<evidence type="ECO:0000256" key="22">
    <source>
        <dbReference type="SAM" id="Phobius"/>
    </source>
</evidence>
<gene>
    <name evidence="25 26" type="primary">LOC117360673</name>
</gene>
<dbReference type="AlphaFoldDB" id="A0A6P8RDN5"/>
<dbReference type="GO" id="GO:0046872">
    <property type="term" value="F:metal ion binding"/>
    <property type="evidence" value="ECO:0007669"/>
    <property type="project" value="UniProtKB-KW"/>
</dbReference>
<feature type="transmembrane region" description="Helical" evidence="22">
    <location>
        <begin position="53"/>
        <end position="73"/>
    </location>
</feature>
<dbReference type="FunFam" id="1.20.120.1770:FF:000001">
    <property type="entry name" value="Cytochrome b reductase 1"/>
    <property type="match status" value="1"/>
</dbReference>
<evidence type="ECO:0000313" key="24">
    <source>
        <dbReference type="Proteomes" id="UP000515159"/>
    </source>
</evidence>
<keyword evidence="13" id="KW-0408">Iron</keyword>
<evidence type="ECO:0000256" key="3">
    <source>
        <dbReference type="ARBA" id="ARBA00011738"/>
    </source>
</evidence>
<evidence type="ECO:0000256" key="11">
    <source>
        <dbReference type="ARBA" id="ARBA00022989"/>
    </source>
</evidence>
<keyword evidence="5" id="KW-1003">Cell membrane</keyword>
<comment type="subcellular location">
    <subcellularLocation>
        <location evidence="2">Apical cell membrane</location>
        <topology evidence="2">Multi-pass membrane protein</topology>
    </subcellularLocation>
</comment>
<comment type="catalytic activity">
    <reaction evidence="18">
        <text>monodehydro-L-ascorbate radical(out) + L-ascorbate(in) = monodehydro-L-ascorbate radical(in) + L-ascorbate(out)</text>
        <dbReference type="Rhea" id="RHEA:66524"/>
        <dbReference type="ChEBI" id="CHEBI:38290"/>
        <dbReference type="ChEBI" id="CHEBI:59513"/>
    </reaction>
    <physiologicalReaction direction="left-to-right" evidence="18">
        <dbReference type="Rhea" id="RHEA:66525"/>
    </physiologicalReaction>
</comment>
<keyword evidence="6" id="KW-0349">Heme</keyword>
<comment type="subunit">
    <text evidence="3">Homodimer.</text>
</comment>
<dbReference type="GO" id="GO:0140571">
    <property type="term" value="F:transmembrane ascorbate ferrireductase activity"/>
    <property type="evidence" value="ECO:0007669"/>
    <property type="project" value="UniProtKB-EC"/>
</dbReference>
<evidence type="ECO:0000256" key="20">
    <source>
        <dbReference type="ARBA" id="ARBA00049459"/>
    </source>
</evidence>